<organism evidence="2 3">
    <name type="scientific">Kutzneria albida DSM 43870</name>
    <dbReference type="NCBI Taxonomy" id="1449976"/>
    <lineage>
        <taxon>Bacteria</taxon>
        <taxon>Bacillati</taxon>
        <taxon>Actinomycetota</taxon>
        <taxon>Actinomycetes</taxon>
        <taxon>Pseudonocardiales</taxon>
        <taxon>Pseudonocardiaceae</taxon>
        <taxon>Kutzneria</taxon>
    </lineage>
</organism>
<dbReference type="HOGENOM" id="CLU_1003938_0_0_11"/>
<evidence type="ECO:0000256" key="1">
    <source>
        <dbReference type="SAM" id="MobiDB-lite"/>
    </source>
</evidence>
<accession>W5WJJ6</accession>
<dbReference type="EMBL" id="CP007155">
    <property type="protein sequence ID" value="AHH98339.1"/>
    <property type="molecule type" value="Genomic_DNA"/>
</dbReference>
<dbReference type="Proteomes" id="UP000019225">
    <property type="component" value="Chromosome"/>
</dbReference>
<dbReference type="STRING" id="1449976.KALB_4977"/>
<dbReference type="KEGG" id="kal:KALB_4977"/>
<dbReference type="AlphaFoldDB" id="W5WJJ6"/>
<name>W5WJJ6_9PSEU</name>
<proteinExistence type="predicted"/>
<gene>
    <name evidence="2" type="ORF">KALB_4977</name>
</gene>
<keyword evidence="3" id="KW-1185">Reference proteome</keyword>
<dbReference type="RefSeq" id="WP_025358353.1">
    <property type="nucleotide sequence ID" value="NZ_CP007155.1"/>
</dbReference>
<protein>
    <submittedName>
        <fullName evidence="2">Uncharacterized protein</fullName>
    </submittedName>
</protein>
<reference evidence="2 3" key="1">
    <citation type="journal article" date="2014" name="BMC Genomics">
        <title>Complete genome sequence of producer of the glycopeptide antibiotic Aculeximycin Kutzneria albida DSM 43870T, a representative of minor genus of Pseudonocardiaceae.</title>
        <authorList>
            <person name="Rebets Y."/>
            <person name="Tokovenko B."/>
            <person name="Lushchyk I."/>
            <person name="Ruckert C."/>
            <person name="Zaburannyi N."/>
            <person name="Bechthold A."/>
            <person name="Kalinowski J."/>
            <person name="Luzhetskyy A."/>
        </authorList>
    </citation>
    <scope>NUCLEOTIDE SEQUENCE [LARGE SCALE GENOMIC DNA]</scope>
    <source>
        <strain evidence="2">DSM 43870</strain>
    </source>
</reference>
<evidence type="ECO:0000313" key="2">
    <source>
        <dbReference type="EMBL" id="AHH98339.1"/>
    </source>
</evidence>
<feature type="compositionally biased region" description="Low complexity" evidence="1">
    <location>
        <begin position="32"/>
        <end position="48"/>
    </location>
</feature>
<sequence>MTAPGFVPKPDQSLVDRLARLEQTVRRMQQNTAGATTANGGAPLATAGQTPSGIGSPVSAGTGTAAARYDHVHTSSLAAQTDVAVSSPSSGQALTYNSGTGKWNNTTRTLAAESDVTISSPTANQALVYNGTTWTNQSVIPIGLYSRYTTTGTLGAGGGWNTLASFTLAEGSGVGLTLSGGNSWSLGAGIWRVHAAVATNQSTILALNSTTSTASMSTTIYTANSATAVSGWAACQAYAEIRSPSGSPVTVAVTVFTSAAASYVSPNCRVTFEWSPL</sequence>
<evidence type="ECO:0000313" key="3">
    <source>
        <dbReference type="Proteomes" id="UP000019225"/>
    </source>
</evidence>
<feature type="region of interest" description="Disordered" evidence="1">
    <location>
        <begin position="32"/>
        <end position="62"/>
    </location>
</feature>